<sequence>KQGRGNATCDPNDHAPDLRRSRNLWQSRSTRSQQAKPQMTRPQEMRPDAGRLLLRTGGRGLERTISVMSWDNQPALRRLGSALSGDAPSGLPSVELTLLVQLSTSWKLNSRLTSST</sequence>
<feature type="compositionally biased region" description="Polar residues" evidence="1">
    <location>
        <begin position="23"/>
        <end position="41"/>
    </location>
</feature>
<reference evidence="2" key="1">
    <citation type="journal article" date="2021" name="Mol. Ecol. Resour.">
        <title>Apolygus lucorum genome provides insights into omnivorousness and mesophyll feeding.</title>
        <authorList>
            <person name="Liu Y."/>
            <person name="Liu H."/>
            <person name="Wang H."/>
            <person name="Huang T."/>
            <person name="Liu B."/>
            <person name="Yang B."/>
            <person name="Yin L."/>
            <person name="Li B."/>
            <person name="Zhang Y."/>
            <person name="Zhang S."/>
            <person name="Jiang F."/>
            <person name="Zhang X."/>
            <person name="Ren Y."/>
            <person name="Wang B."/>
            <person name="Wang S."/>
            <person name="Lu Y."/>
            <person name="Wu K."/>
            <person name="Fan W."/>
            <person name="Wang G."/>
        </authorList>
    </citation>
    <scope>NUCLEOTIDE SEQUENCE</scope>
    <source>
        <strain evidence="2">12Hb</strain>
    </source>
</reference>
<dbReference type="EMBL" id="WIXP02000010">
    <property type="protein sequence ID" value="KAF6204322.1"/>
    <property type="molecule type" value="Genomic_DNA"/>
</dbReference>
<name>A0A8S9X5P1_APOLU</name>
<evidence type="ECO:0000313" key="3">
    <source>
        <dbReference type="Proteomes" id="UP000466442"/>
    </source>
</evidence>
<dbReference type="Proteomes" id="UP000466442">
    <property type="component" value="Unassembled WGS sequence"/>
</dbReference>
<proteinExistence type="predicted"/>
<gene>
    <name evidence="2" type="ORF">GE061_002663</name>
</gene>
<evidence type="ECO:0000313" key="2">
    <source>
        <dbReference type="EMBL" id="KAF6204322.1"/>
    </source>
</evidence>
<accession>A0A8S9X5P1</accession>
<keyword evidence="3" id="KW-1185">Reference proteome</keyword>
<organism evidence="2 3">
    <name type="scientific">Apolygus lucorum</name>
    <name type="common">Small green plant bug</name>
    <name type="synonym">Lygocoris lucorum</name>
    <dbReference type="NCBI Taxonomy" id="248454"/>
    <lineage>
        <taxon>Eukaryota</taxon>
        <taxon>Metazoa</taxon>
        <taxon>Ecdysozoa</taxon>
        <taxon>Arthropoda</taxon>
        <taxon>Hexapoda</taxon>
        <taxon>Insecta</taxon>
        <taxon>Pterygota</taxon>
        <taxon>Neoptera</taxon>
        <taxon>Paraneoptera</taxon>
        <taxon>Hemiptera</taxon>
        <taxon>Heteroptera</taxon>
        <taxon>Panheteroptera</taxon>
        <taxon>Cimicomorpha</taxon>
        <taxon>Miridae</taxon>
        <taxon>Mirini</taxon>
        <taxon>Apolygus</taxon>
    </lineage>
</organism>
<comment type="caution">
    <text evidence="2">The sequence shown here is derived from an EMBL/GenBank/DDBJ whole genome shotgun (WGS) entry which is preliminary data.</text>
</comment>
<protein>
    <submittedName>
        <fullName evidence="2">Uncharacterized protein</fullName>
    </submittedName>
</protein>
<dbReference type="AlphaFoldDB" id="A0A8S9X5P1"/>
<feature type="compositionally biased region" description="Basic and acidic residues" evidence="1">
    <location>
        <begin position="11"/>
        <end position="20"/>
    </location>
</feature>
<evidence type="ECO:0000256" key="1">
    <source>
        <dbReference type="SAM" id="MobiDB-lite"/>
    </source>
</evidence>
<feature type="non-terminal residue" evidence="2">
    <location>
        <position position="1"/>
    </location>
</feature>
<feature type="region of interest" description="Disordered" evidence="1">
    <location>
        <begin position="1"/>
        <end position="50"/>
    </location>
</feature>